<evidence type="ECO:0000256" key="1">
    <source>
        <dbReference type="SAM" id="Phobius"/>
    </source>
</evidence>
<sequence length="283" mass="32603">MTEFLEQTFKWLSLLGGLHCLGLGLYLRYLYHAKSGNHRLLAGIFSLVSLTFFSGLLTRHTVSLPMPLIYSLFIPGYFLLMPLLYQYCHQALCKRRGHFWYHYLPAPLIAIGVAVDQMLRPGLMNPSDGDKLSLADYTPLTAVLTVLLFLQTCMYFMLIFRLLLSHRGRSARAHEENLQDIRFRWLMTLCLALMFNWLLRVVLTLIPIYFGDGASELMLMLPRMILLLSLYLLAFYGLHQITRAAYLRGKLTLPSNISQKSSSQLLSADELNYLQELLQEEKK</sequence>
<dbReference type="RefSeq" id="WP_240591565.1">
    <property type="nucleotide sequence ID" value="NZ_JAKUDL010000004.1"/>
</dbReference>
<dbReference type="AlphaFoldDB" id="A0AAJ1BIE2"/>
<name>A0AAJ1BIE2_9GAMM</name>
<organism evidence="2 3">
    <name type="scientific">Shewanella zhuhaiensis</name>
    <dbReference type="NCBI Taxonomy" id="2919576"/>
    <lineage>
        <taxon>Bacteria</taxon>
        <taxon>Pseudomonadati</taxon>
        <taxon>Pseudomonadota</taxon>
        <taxon>Gammaproteobacteria</taxon>
        <taxon>Alteromonadales</taxon>
        <taxon>Shewanellaceae</taxon>
        <taxon>Shewanella</taxon>
    </lineage>
</organism>
<dbReference type="EMBL" id="JAKUDL010000004">
    <property type="protein sequence ID" value="MCH4295346.1"/>
    <property type="molecule type" value="Genomic_DNA"/>
</dbReference>
<reference evidence="2 3" key="1">
    <citation type="submission" date="2022-02" db="EMBL/GenBank/DDBJ databases">
        <title>The genome sequence of Shewanella sp. 3B26.</title>
        <authorList>
            <person name="Du J."/>
        </authorList>
    </citation>
    <scope>NUCLEOTIDE SEQUENCE [LARGE SCALE GENOMIC DNA]</scope>
    <source>
        <strain evidence="2 3">3B26</strain>
    </source>
</reference>
<keyword evidence="1" id="KW-0472">Membrane</keyword>
<evidence type="ECO:0000313" key="2">
    <source>
        <dbReference type="EMBL" id="MCH4295346.1"/>
    </source>
</evidence>
<feature type="transmembrane region" description="Helical" evidence="1">
    <location>
        <begin position="40"/>
        <end position="57"/>
    </location>
</feature>
<feature type="transmembrane region" description="Helical" evidence="1">
    <location>
        <begin position="100"/>
        <end position="119"/>
    </location>
</feature>
<feature type="transmembrane region" description="Helical" evidence="1">
    <location>
        <begin position="69"/>
        <end position="88"/>
    </location>
</feature>
<feature type="transmembrane region" description="Helical" evidence="1">
    <location>
        <begin position="12"/>
        <end position="31"/>
    </location>
</feature>
<keyword evidence="3" id="KW-1185">Reference proteome</keyword>
<dbReference type="Proteomes" id="UP001297581">
    <property type="component" value="Unassembled WGS sequence"/>
</dbReference>
<protein>
    <submittedName>
        <fullName evidence="2">Uncharacterized protein</fullName>
    </submittedName>
</protein>
<gene>
    <name evidence="2" type="ORF">MJ923_13630</name>
</gene>
<proteinExistence type="predicted"/>
<accession>A0AAJ1BIE2</accession>
<comment type="caution">
    <text evidence="2">The sequence shown here is derived from an EMBL/GenBank/DDBJ whole genome shotgun (WGS) entry which is preliminary data.</text>
</comment>
<feature type="transmembrane region" description="Helical" evidence="1">
    <location>
        <begin position="185"/>
        <end position="211"/>
    </location>
</feature>
<feature type="transmembrane region" description="Helical" evidence="1">
    <location>
        <begin position="139"/>
        <end position="164"/>
    </location>
</feature>
<keyword evidence="1" id="KW-0812">Transmembrane</keyword>
<feature type="transmembrane region" description="Helical" evidence="1">
    <location>
        <begin position="217"/>
        <end position="238"/>
    </location>
</feature>
<keyword evidence="1" id="KW-1133">Transmembrane helix</keyword>
<evidence type="ECO:0000313" key="3">
    <source>
        <dbReference type="Proteomes" id="UP001297581"/>
    </source>
</evidence>